<dbReference type="Pfam" id="PF00072">
    <property type="entry name" value="Response_reg"/>
    <property type="match status" value="1"/>
</dbReference>
<dbReference type="EMBL" id="JAAGVY010000020">
    <property type="protein sequence ID" value="NEN24143.1"/>
    <property type="molecule type" value="Genomic_DNA"/>
</dbReference>
<dbReference type="SUPFAM" id="SSF52172">
    <property type="entry name" value="CheY-like"/>
    <property type="match status" value="1"/>
</dbReference>
<proteinExistence type="predicted"/>
<dbReference type="PANTHER" id="PTHR44591">
    <property type="entry name" value="STRESS RESPONSE REGULATOR PROTEIN 1"/>
    <property type="match status" value="1"/>
</dbReference>
<dbReference type="SMART" id="SM00448">
    <property type="entry name" value="REC"/>
    <property type="match status" value="1"/>
</dbReference>
<feature type="domain" description="Response regulatory" evidence="3">
    <location>
        <begin position="10"/>
        <end position="124"/>
    </location>
</feature>
<evidence type="ECO:0000256" key="1">
    <source>
        <dbReference type="ARBA" id="ARBA00022553"/>
    </source>
</evidence>
<keyword evidence="1 2" id="KW-0597">Phosphoprotein</keyword>
<dbReference type="PROSITE" id="PS50110">
    <property type="entry name" value="RESPONSE_REGULATORY"/>
    <property type="match status" value="1"/>
</dbReference>
<dbReference type="InterPro" id="IPR001789">
    <property type="entry name" value="Sig_transdc_resp-reg_receiver"/>
</dbReference>
<name>A0A7K3WR40_9FLAO</name>
<dbReference type="RefSeq" id="WP_163285537.1">
    <property type="nucleotide sequence ID" value="NZ_JAAGVY010000020.1"/>
</dbReference>
<dbReference type="PANTHER" id="PTHR44591:SF3">
    <property type="entry name" value="RESPONSE REGULATORY DOMAIN-CONTAINING PROTEIN"/>
    <property type="match status" value="1"/>
</dbReference>
<gene>
    <name evidence="4" type="ORF">G3O08_11585</name>
</gene>
<dbReference type="InterPro" id="IPR050595">
    <property type="entry name" value="Bact_response_regulator"/>
</dbReference>
<dbReference type="Proteomes" id="UP000486602">
    <property type="component" value="Unassembled WGS sequence"/>
</dbReference>
<evidence type="ECO:0000313" key="4">
    <source>
        <dbReference type="EMBL" id="NEN24143.1"/>
    </source>
</evidence>
<sequence length="128" mass="14524">MAKPKLHKDHILLVDDEIITLKITRKVLMEHGYNVDIASSSSEAMNLLGNATYQLVIVDITMPSISGFDLIQLMQSFDYNVPVIFLSNSDNDWTIEESYNVGAKRFVSKEREFNYLPSIVKEVLTTVP</sequence>
<reference evidence="4 5" key="1">
    <citation type="submission" date="2020-02" db="EMBL/GenBank/DDBJ databases">
        <title>Out from the shadows clarifying the taxonomy of the family Cryomorphaceae and related taxa by utilizing the GTDB taxonomic framework.</title>
        <authorList>
            <person name="Bowman J.P."/>
        </authorList>
    </citation>
    <scope>NUCLEOTIDE SEQUENCE [LARGE SCALE GENOMIC DNA]</scope>
    <source>
        <strain evidence="4 5">QSSC 1-22</strain>
    </source>
</reference>
<dbReference type="Gene3D" id="3.40.50.2300">
    <property type="match status" value="1"/>
</dbReference>
<comment type="caution">
    <text evidence="4">The sequence shown here is derived from an EMBL/GenBank/DDBJ whole genome shotgun (WGS) entry which is preliminary data.</text>
</comment>
<evidence type="ECO:0000313" key="5">
    <source>
        <dbReference type="Proteomes" id="UP000486602"/>
    </source>
</evidence>
<dbReference type="CDD" id="cd00156">
    <property type="entry name" value="REC"/>
    <property type="match status" value="1"/>
</dbReference>
<dbReference type="GO" id="GO:0000160">
    <property type="term" value="P:phosphorelay signal transduction system"/>
    <property type="evidence" value="ECO:0007669"/>
    <property type="project" value="InterPro"/>
</dbReference>
<accession>A0A7K3WR40</accession>
<keyword evidence="5" id="KW-1185">Reference proteome</keyword>
<dbReference type="AlphaFoldDB" id="A0A7K3WR40"/>
<protein>
    <submittedName>
        <fullName evidence="4">Response regulator</fullName>
    </submittedName>
</protein>
<feature type="modified residue" description="4-aspartylphosphate" evidence="2">
    <location>
        <position position="59"/>
    </location>
</feature>
<evidence type="ECO:0000259" key="3">
    <source>
        <dbReference type="PROSITE" id="PS50110"/>
    </source>
</evidence>
<dbReference type="InterPro" id="IPR011006">
    <property type="entry name" value="CheY-like_superfamily"/>
</dbReference>
<evidence type="ECO:0000256" key="2">
    <source>
        <dbReference type="PROSITE-ProRule" id="PRU00169"/>
    </source>
</evidence>
<organism evidence="4 5">
    <name type="scientific">Cryomorpha ignava</name>
    <dbReference type="NCBI Taxonomy" id="101383"/>
    <lineage>
        <taxon>Bacteria</taxon>
        <taxon>Pseudomonadati</taxon>
        <taxon>Bacteroidota</taxon>
        <taxon>Flavobacteriia</taxon>
        <taxon>Flavobacteriales</taxon>
        <taxon>Cryomorphaceae</taxon>
        <taxon>Cryomorpha</taxon>
    </lineage>
</organism>